<reference evidence="2 3" key="1">
    <citation type="journal article" date="2010" name="Stand. Genomic Sci.">
        <title>Complete genome sequence of Ignisphaera aggregans type strain (AQ1.S1).</title>
        <authorList>
            <person name="Goker M."/>
            <person name="Held B."/>
            <person name="Lapidus A."/>
            <person name="Nolan M."/>
            <person name="Spring S."/>
            <person name="Yasawong M."/>
            <person name="Lucas S."/>
            <person name="Glavina Del Rio T."/>
            <person name="Tice H."/>
            <person name="Cheng J.F."/>
            <person name="Goodwin L."/>
            <person name="Tapia R."/>
            <person name="Pitluck S."/>
            <person name="Liolios K."/>
            <person name="Ivanova N."/>
            <person name="Mavromatis K."/>
            <person name="Mikhailova N."/>
            <person name="Pati A."/>
            <person name="Chen A."/>
            <person name="Palaniappan K."/>
            <person name="Brambilla E."/>
            <person name="Land M."/>
            <person name="Hauser L."/>
            <person name="Chang Y.J."/>
            <person name="Jeffries C.D."/>
            <person name="Brettin T."/>
            <person name="Detter J.C."/>
            <person name="Han C."/>
            <person name="Rohde M."/>
            <person name="Sikorski J."/>
            <person name="Woyke T."/>
            <person name="Bristow J."/>
            <person name="Eisen J.A."/>
            <person name="Markowitz V."/>
            <person name="Hugenholtz P."/>
            <person name="Kyrpides N.C."/>
            <person name="Klenk H.P."/>
        </authorList>
    </citation>
    <scope>NUCLEOTIDE SEQUENCE [LARGE SCALE GENOMIC DNA]</scope>
    <source>
        <strain evidence="3">DSM 17230 / JCM 13409 / AQ1.S1</strain>
    </source>
</reference>
<accession>E0ST03</accession>
<dbReference type="SUPFAM" id="SSF52317">
    <property type="entry name" value="Class I glutamine amidotransferase-like"/>
    <property type="match status" value="1"/>
</dbReference>
<feature type="domain" description="ThuA-like" evidence="1">
    <location>
        <begin position="6"/>
        <end position="221"/>
    </location>
</feature>
<name>E0ST03_IGNAA</name>
<dbReference type="Pfam" id="PF06283">
    <property type="entry name" value="ThuA"/>
    <property type="match status" value="1"/>
</dbReference>
<gene>
    <name evidence="2" type="ordered locus">Igag_1869</name>
</gene>
<dbReference type="KEGG" id="iag:Igag_1869"/>
<dbReference type="AlphaFoldDB" id="E0ST03"/>
<organism evidence="2 3">
    <name type="scientific">Ignisphaera aggregans (strain DSM 17230 / JCM 13409 / AQ1.S1)</name>
    <dbReference type="NCBI Taxonomy" id="583356"/>
    <lineage>
        <taxon>Archaea</taxon>
        <taxon>Thermoproteota</taxon>
        <taxon>Thermoprotei</taxon>
        <taxon>Desulfurococcales</taxon>
        <taxon>Desulfurococcaceae</taxon>
        <taxon>Ignisphaera</taxon>
    </lineage>
</organism>
<evidence type="ECO:0000313" key="2">
    <source>
        <dbReference type="EMBL" id="ADM28664.1"/>
    </source>
</evidence>
<dbReference type="HOGENOM" id="CLU_057383_1_2_2"/>
<dbReference type="Gene3D" id="3.40.50.880">
    <property type="match status" value="1"/>
</dbReference>
<keyword evidence="3" id="KW-1185">Reference proteome</keyword>
<proteinExistence type="predicted"/>
<dbReference type="EMBL" id="CP002098">
    <property type="protein sequence ID" value="ADM28664.1"/>
    <property type="molecule type" value="Genomic_DNA"/>
</dbReference>
<sequence length="223" mass="26037">MNTMRKVFVFTYTAGYRHSYISTAIEVLTRLGIESKFFDVHVSEDIGDFNENILSGVDALLFLTSGEIPFSERQKEMLIDFVRGGGGFIGVHNATDTLYSFPEYGEMIGGYFYMHPWTQEVYIVVEDHFHPATQHLPHIFKVFDEIYIFRNFARNKTHVLLRLDTNFIDMAKAPRDIDYFPLAWCHSYGSGKVFYTALGHFTYIWRSQWFQKHLLGGIKWVLE</sequence>
<dbReference type="PANTHER" id="PTHR40469:SF2">
    <property type="entry name" value="GALACTOSE-BINDING DOMAIN-LIKE SUPERFAMILY PROTEIN"/>
    <property type="match status" value="1"/>
</dbReference>
<dbReference type="InterPro" id="IPR029010">
    <property type="entry name" value="ThuA-like"/>
</dbReference>
<dbReference type="InterPro" id="IPR029062">
    <property type="entry name" value="Class_I_gatase-like"/>
</dbReference>
<dbReference type="Proteomes" id="UP000001304">
    <property type="component" value="Chromosome"/>
</dbReference>
<dbReference type="BioCyc" id="IAGG583356:GHAH-1858-MONOMER"/>
<dbReference type="PANTHER" id="PTHR40469">
    <property type="entry name" value="SECRETED GLYCOSYL HYDROLASE"/>
    <property type="match status" value="1"/>
</dbReference>
<evidence type="ECO:0000259" key="1">
    <source>
        <dbReference type="Pfam" id="PF06283"/>
    </source>
</evidence>
<evidence type="ECO:0000313" key="3">
    <source>
        <dbReference type="Proteomes" id="UP000001304"/>
    </source>
</evidence>
<protein>
    <recommendedName>
        <fullName evidence="1">ThuA-like domain-containing protein</fullName>
    </recommendedName>
</protein>